<dbReference type="PROSITE" id="PS51352">
    <property type="entry name" value="THIOREDOXIN_2"/>
    <property type="match status" value="1"/>
</dbReference>
<dbReference type="InterPro" id="IPR010319">
    <property type="entry name" value="Transglutaminase-like_Cys_pept"/>
</dbReference>
<feature type="transmembrane region" description="Helical" evidence="1">
    <location>
        <begin position="20"/>
        <end position="39"/>
    </location>
</feature>
<name>A0A4R1BDY7_9PROT</name>
<dbReference type="Gene3D" id="3.40.30.10">
    <property type="entry name" value="Glutaredoxin"/>
    <property type="match status" value="1"/>
</dbReference>
<accession>A0A4R1BDY7</accession>
<keyword evidence="1" id="KW-0812">Transmembrane</keyword>
<feature type="domain" description="Thioredoxin" evidence="2">
    <location>
        <begin position="29"/>
        <end position="182"/>
    </location>
</feature>
<dbReference type="InterPro" id="IPR013766">
    <property type="entry name" value="Thioredoxin_domain"/>
</dbReference>
<dbReference type="Gene3D" id="3.10.620.30">
    <property type="match status" value="1"/>
</dbReference>
<protein>
    <submittedName>
        <fullName evidence="3">Redoxin domain-containing protein</fullName>
    </submittedName>
</protein>
<dbReference type="Pfam" id="PF00578">
    <property type="entry name" value="AhpC-TSA"/>
    <property type="match status" value="1"/>
</dbReference>
<dbReference type="GO" id="GO:0016209">
    <property type="term" value="F:antioxidant activity"/>
    <property type="evidence" value="ECO:0007669"/>
    <property type="project" value="InterPro"/>
</dbReference>
<reference evidence="3 4" key="1">
    <citation type="submission" date="2019-03" db="EMBL/GenBank/DDBJ databases">
        <title>Genome sequence of Thiobacillaceae bacterium LSR1, a sulfur-oxidizing bacterium isolated from freshwater sediment.</title>
        <authorList>
            <person name="Li S."/>
        </authorList>
    </citation>
    <scope>NUCLEOTIDE SEQUENCE [LARGE SCALE GENOMIC DNA]</scope>
    <source>
        <strain evidence="3 4">LSR1</strain>
    </source>
</reference>
<evidence type="ECO:0000313" key="4">
    <source>
        <dbReference type="Proteomes" id="UP000295443"/>
    </source>
</evidence>
<evidence type="ECO:0000256" key="1">
    <source>
        <dbReference type="SAM" id="Phobius"/>
    </source>
</evidence>
<dbReference type="GO" id="GO:0016491">
    <property type="term" value="F:oxidoreductase activity"/>
    <property type="evidence" value="ECO:0007669"/>
    <property type="project" value="InterPro"/>
</dbReference>
<organism evidence="3 4">
    <name type="scientific">Parasulfuritortus cantonensis</name>
    <dbReference type="NCBI Taxonomy" id="2528202"/>
    <lineage>
        <taxon>Bacteria</taxon>
        <taxon>Pseudomonadati</taxon>
        <taxon>Pseudomonadota</taxon>
        <taxon>Betaproteobacteria</taxon>
        <taxon>Nitrosomonadales</taxon>
        <taxon>Thiobacillaceae</taxon>
        <taxon>Parasulfuritortus</taxon>
    </lineage>
</organism>
<dbReference type="CDD" id="cd02966">
    <property type="entry name" value="TlpA_like_family"/>
    <property type="match status" value="1"/>
</dbReference>
<dbReference type="PANTHER" id="PTHR39327">
    <property type="match status" value="1"/>
</dbReference>
<dbReference type="AlphaFoldDB" id="A0A4R1BDY7"/>
<evidence type="ECO:0000259" key="2">
    <source>
        <dbReference type="PROSITE" id="PS51352"/>
    </source>
</evidence>
<proteinExistence type="predicted"/>
<dbReference type="PANTHER" id="PTHR39327:SF1">
    <property type="entry name" value="BLR5470 PROTEIN"/>
    <property type="match status" value="1"/>
</dbReference>
<dbReference type="Proteomes" id="UP000295443">
    <property type="component" value="Unassembled WGS sequence"/>
</dbReference>
<dbReference type="SUPFAM" id="SSF52833">
    <property type="entry name" value="Thioredoxin-like"/>
    <property type="match status" value="1"/>
</dbReference>
<evidence type="ECO:0000313" key="3">
    <source>
        <dbReference type="EMBL" id="TCJ15283.1"/>
    </source>
</evidence>
<keyword evidence="1" id="KW-1133">Transmembrane helix</keyword>
<dbReference type="InterPro" id="IPR036249">
    <property type="entry name" value="Thioredoxin-like_sf"/>
</dbReference>
<dbReference type="OrthoDB" id="5401788at2"/>
<gene>
    <name evidence="3" type="ORF">EZJ19_07545</name>
</gene>
<sequence>MAYDPEKARSGITLRPCPAFPRFVATLFVAVGLAVFPLVSPGLTGKTVPFSFRDIDDRPVRLADFRGQWLLVAFWAPWCPMCKLEMPALKQLDARPDLSVLGVGLDYDSPDALRETANRFDLPFRIVAGGSRRAPDSPHRQVGPVDYFPTSYLYDPSGEIVMYIPGQVNVNKVVAFMAAHPAGAAGATAAAPVARNDRLAAFLRDRYGAKGSQAYADWQRLVDQAAGAGAADKLARANDFFNRRMLQSTDQRAWGQADHWATLGEFLGRGMGDGEDFAIAKYFTLRAMGIPAEQLRLVYVKLRGGGDPVHMVLAYFDQPGREPVLLDNRVADIQPAGQRSDLRPVLSFNDEGAWGDSQDVPEAAGGRLPLWDDVLRRARDEGFQ</sequence>
<keyword evidence="4" id="KW-1185">Reference proteome</keyword>
<dbReference type="InterPro" id="IPR000866">
    <property type="entry name" value="AhpC/TSA"/>
</dbReference>
<dbReference type="Pfam" id="PF06035">
    <property type="entry name" value="Peptidase_C93"/>
    <property type="match status" value="1"/>
</dbReference>
<keyword evidence="1" id="KW-0472">Membrane</keyword>
<dbReference type="EMBL" id="SJZB01000028">
    <property type="protein sequence ID" value="TCJ15283.1"/>
    <property type="molecule type" value="Genomic_DNA"/>
</dbReference>
<comment type="caution">
    <text evidence="3">The sequence shown here is derived from an EMBL/GenBank/DDBJ whole genome shotgun (WGS) entry which is preliminary data.</text>
</comment>